<dbReference type="EMBL" id="KT006999">
    <property type="protein sequence ID" value="AKQ02371.1"/>
    <property type="molecule type" value="Genomic_DNA"/>
</dbReference>
<dbReference type="Gene3D" id="1.10.10.10">
    <property type="entry name" value="Winged helix-like DNA-binding domain superfamily/Winged helix DNA-binding domain"/>
    <property type="match status" value="3"/>
</dbReference>
<dbReference type="InterPro" id="IPR003783">
    <property type="entry name" value="Regulatory_RecX"/>
</dbReference>
<dbReference type="InterPro" id="IPR036388">
    <property type="entry name" value="WH-like_DNA-bd_sf"/>
</dbReference>
<evidence type="ECO:0000259" key="7">
    <source>
        <dbReference type="Pfam" id="PF21981"/>
    </source>
</evidence>
<evidence type="ECO:0000256" key="4">
    <source>
        <dbReference type="ARBA" id="ARBA00022490"/>
    </source>
</evidence>
<proteinExistence type="inferred from homology"/>
<organism evidence="8">
    <name type="scientific">uncultured Microgenomates bacterium Rifle_16ft_4_minimus_37633</name>
    <dbReference type="NCBI Taxonomy" id="1665114"/>
    <lineage>
        <taxon>Bacteria</taxon>
        <taxon>Candidatus Microgenomatota</taxon>
        <taxon>environmental samples</taxon>
    </lineage>
</organism>
<evidence type="ECO:0000256" key="1">
    <source>
        <dbReference type="ARBA" id="ARBA00004496"/>
    </source>
</evidence>
<reference evidence="8" key="1">
    <citation type="journal article" date="2015" name="ISME J.">
        <title>Aquifer environment selects for microbial species cohorts in sediment and groundwater.</title>
        <authorList>
            <person name="Hug L.A."/>
            <person name="Thomas B.C."/>
            <person name="Brown C.T."/>
            <person name="Frischkorn K.R."/>
            <person name="Williams K.H."/>
            <person name="Tringe S.G."/>
            <person name="Banfield J.F."/>
        </authorList>
    </citation>
    <scope>NUCLEOTIDE SEQUENCE</scope>
</reference>
<dbReference type="InterPro" id="IPR053924">
    <property type="entry name" value="RecX_HTH_2nd"/>
</dbReference>
<protein>
    <recommendedName>
        <fullName evidence="3 5">Regulatory protein RecX</fullName>
    </recommendedName>
</protein>
<dbReference type="Pfam" id="PF02631">
    <property type="entry name" value="RecX_HTH2"/>
    <property type="match status" value="1"/>
</dbReference>
<gene>
    <name evidence="5" type="primary">recX</name>
</gene>
<dbReference type="AlphaFoldDB" id="A0A0H4T3W1"/>
<dbReference type="GO" id="GO:0005737">
    <property type="term" value="C:cytoplasm"/>
    <property type="evidence" value="ECO:0007669"/>
    <property type="project" value="UniProtKB-SubCell"/>
</dbReference>
<sequence length="208" mass="25064">MSTITQIKPQKNNKRVNIYLDGKFGFGLDLESLMTLSLKAGTELTEDKIQEIVKKAEFQKTLDKLLKFATLRPRSEKEIRDWFRRKKVHESLTPKLFERLTRIDLVDDKKFAEWWVGQRLQFKFKSKRDLENELRMKGVNRDIVSQVISELVSQEDEVRMAKELLEKRKYRWERLPRLEAEKKMSEYLARKGFNWEIIRKLVKVHDDY</sequence>
<keyword evidence="4 5" id="KW-0963">Cytoplasm</keyword>
<comment type="similarity">
    <text evidence="2 5">Belongs to the RecX family.</text>
</comment>
<dbReference type="PANTHER" id="PTHR33602">
    <property type="entry name" value="REGULATORY PROTEIN RECX FAMILY PROTEIN"/>
    <property type="match status" value="1"/>
</dbReference>
<comment type="subcellular location">
    <subcellularLocation>
        <location evidence="1 5">Cytoplasm</location>
    </subcellularLocation>
</comment>
<dbReference type="Pfam" id="PF21981">
    <property type="entry name" value="RecX_HTH3"/>
    <property type="match status" value="1"/>
</dbReference>
<comment type="function">
    <text evidence="5">Modulates RecA activity.</text>
</comment>
<dbReference type="PANTHER" id="PTHR33602:SF1">
    <property type="entry name" value="REGULATORY PROTEIN RECX FAMILY PROTEIN"/>
    <property type="match status" value="1"/>
</dbReference>
<evidence type="ECO:0000313" key="8">
    <source>
        <dbReference type="EMBL" id="AKQ02371.1"/>
    </source>
</evidence>
<evidence type="ECO:0000256" key="3">
    <source>
        <dbReference type="ARBA" id="ARBA00018111"/>
    </source>
</evidence>
<evidence type="ECO:0000256" key="5">
    <source>
        <dbReference type="HAMAP-Rule" id="MF_01114"/>
    </source>
</evidence>
<dbReference type="InterPro" id="IPR053925">
    <property type="entry name" value="RecX_HTH_3rd"/>
</dbReference>
<name>A0A0H4T3W1_9BACT</name>
<dbReference type="GO" id="GO:0006282">
    <property type="term" value="P:regulation of DNA repair"/>
    <property type="evidence" value="ECO:0007669"/>
    <property type="project" value="UniProtKB-UniRule"/>
</dbReference>
<accession>A0A0H4T3W1</accession>
<evidence type="ECO:0000256" key="2">
    <source>
        <dbReference type="ARBA" id="ARBA00009695"/>
    </source>
</evidence>
<evidence type="ECO:0000259" key="6">
    <source>
        <dbReference type="Pfam" id="PF02631"/>
    </source>
</evidence>
<dbReference type="HAMAP" id="MF_01114">
    <property type="entry name" value="RecX"/>
    <property type="match status" value="1"/>
</dbReference>
<feature type="domain" description="RecX second three-helical" evidence="6">
    <location>
        <begin position="107"/>
        <end position="147"/>
    </location>
</feature>
<feature type="domain" description="RecX third three-helical" evidence="7">
    <location>
        <begin position="155"/>
        <end position="201"/>
    </location>
</feature>